<evidence type="ECO:0000256" key="1">
    <source>
        <dbReference type="SAM" id="MobiDB-lite"/>
    </source>
</evidence>
<dbReference type="STRING" id="363999.A0A439CLW6"/>
<gene>
    <name evidence="2" type="ORF">EKO27_g11950</name>
</gene>
<feature type="compositionally biased region" description="Polar residues" evidence="1">
    <location>
        <begin position="74"/>
        <end position="93"/>
    </location>
</feature>
<evidence type="ECO:0000313" key="2">
    <source>
        <dbReference type="EMBL" id="RWA03155.1"/>
    </source>
</evidence>
<organism evidence="2 3">
    <name type="scientific">Xylaria grammica</name>
    <dbReference type="NCBI Taxonomy" id="363999"/>
    <lineage>
        <taxon>Eukaryota</taxon>
        <taxon>Fungi</taxon>
        <taxon>Dikarya</taxon>
        <taxon>Ascomycota</taxon>
        <taxon>Pezizomycotina</taxon>
        <taxon>Sordariomycetes</taxon>
        <taxon>Xylariomycetidae</taxon>
        <taxon>Xylariales</taxon>
        <taxon>Xylariaceae</taxon>
        <taxon>Xylaria</taxon>
    </lineage>
</organism>
<dbReference type="EMBL" id="RYZI01000914">
    <property type="protein sequence ID" value="RWA03155.1"/>
    <property type="molecule type" value="Genomic_DNA"/>
</dbReference>
<sequence>MVTLDRQDIIANNKSLRLIKNVLTPPPTHLSISPSLHPSIPCANNNPPILQELENLLEKGVITDHVFDSISRQLPAESSLSGAPTPASRNSSVVPPPGPPPTHAMANLALHQNASPSPAPPAYNTTGPPA</sequence>
<name>A0A439CLW6_9PEZI</name>
<dbReference type="AlphaFoldDB" id="A0A439CLW6"/>
<accession>A0A439CLW6</accession>
<comment type="caution">
    <text evidence="2">The sequence shown here is derived from an EMBL/GenBank/DDBJ whole genome shotgun (WGS) entry which is preliminary data.</text>
</comment>
<reference evidence="2 3" key="1">
    <citation type="submission" date="2018-12" db="EMBL/GenBank/DDBJ databases">
        <title>Draft genome sequence of Xylaria grammica IHI A82.</title>
        <authorList>
            <person name="Buettner E."/>
            <person name="Kellner H."/>
        </authorList>
    </citation>
    <scope>NUCLEOTIDE SEQUENCE [LARGE SCALE GENOMIC DNA]</scope>
    <source>
        <strain evidence="2 3">IHI A82</strain>
    </source>
</reference>
<evidence type="ECO:0000313" key="3">
    <source>
        <dbReference type="Proteomes" id="UP000286045"/>
    </source>
</evidence>
<feature type="region of interest" description="Disordered" evidence="1">
    <location>
        <begin position="74"/>
        <end position="130"/>
    </location>
</feature>
<protein>
    <submittedName>
        <fullName evidence="2">Uncharacterized protein</fullName>
    </submittedName>
</protein>
<feature type="non-terminal residue" evidence="2">
    <location>
        <position position="130"/>
    </location>
</feature>
<keyword evidence="3" id="KW-1185">Reference proteome</keyword>
<dbReference type="Proteomes" id="UP000286045">
    <property type="component" value="Unassembled WGS sequence"/>
</dbReference>
<proteinExistence type="predicted"/>